<proteinExistence type="predicted"/>
<protein>
    <submittedName>
        <fullName evidence="1">Uncharacterized protein</fullName>
    </submittedName>
</protein>
<sequence length="40" mass="4129">MLSLIVPSIAIVLLVNFGDLCLTVLVVESATFRVAGAVIA</sequence>
<dbReference type="Proteomes" id="UP000494365">
    <property type="component" value="Unassembled WGS sequence"/>
</dbReference>
<organism evidence="1 2">
    <name type="scientific">Paraburkholderia ultramafica</name>
    <dbReference type="NCBI Taxonomy" id="1544867"/>
    <lineage>
        <taxon>Bacteria</taxon>
        <taxon>Pseudomonadati</taxon>
        <taxon>Pseudomonadota</taxon>
        <taxon>Betaproteobacteria</taxon>
        <taxon>Burkholderiales</taxon>
        <taxon>Burkholderiaceae</taxon>
        <taxon>Paraburkholderia</taxon>
    </lineage>
</organism>
<reference evidence="1 2" key="1">
    <citation type="submission" date="2020-04" db="EMBL/GenBank/DDBJ databases">
        <authorList>
            <person name="De Canck E."/>
        </authorList>
    </citation>
    <scope>NUCLEOTIDE SEQUENCE [LARGE SCALE GENOMIC DNA]</scope>
    <source>
        <strain evidence="1 2">LMG 28614</strain>
    </source>
</reference>
<dbReference type="AlphaFoldDB" id="A0A6S7AYS5"/>
<gene>
    <name evidence="1" type="ORF">LMG28614_00349</name>
</gene>
<dbReference type="EMBL" id="CADIKK010000001">
    <property type="protein sequence ID" value="CAB3777070.1"/>
    <property type="molecule type" value="Genomic_DNA"/>
</dbReference>
<evidence type="ECO:0000313" key="2">
    <source>
        <dbReference type="Proteomes" id="UP000494365"/>
    </source>
</evidence>
<keyword evidence="2" id="KW-1185">Reference proteome</keyword>
<evidence type="ECO:0000313" key="1">
    <source>
        <dbReference type="EMBL" id="CAB3777070.1"/>
    </source>
</evidence>
<name>A0A6S7AYS5_9BURK</name>
<accession>A0A6S7AYS5</accession>